<dbReference type="Proteomes" id="UP000598271">
    <property type="component" value="Unassembled WGS sequence"/>
</dbReference>
<evidence type="ECO:0000256" key="4">
    <source>
        <dbReference type="SAM" id="SignalP"/>
    </source>
</evidence>
<organism evidence="6 7">
    <name type="scientific">Persicitalea jodogahamensis</name>
    <dbReference type="NCBI Taxonomy" id="402147"/>
    <lineage>
        <taxon>Bacteria</taxon>
        <taxon>Pseudomonadati</taxon>
        <taxon>Bacteroidota</taxon>
        <taxon>Cytophagia</taxon>
        <taxon>Cytophagales</taxon>
        <taxon>Spirosomataceae</taxon>
        <taxon>Persicitalea</taxon>
    </lineage>
</organism>
<feature type="repeat" description="TPR" evidence="1">
    <location>
        <begin position="111"/>
        <end position="144"/>
    </location>
</feature>
<keyword evidence="3" id="KW-1133">Transmembrane helix</keyword>
<comment type="caution">
    <text evidence="6">The sequence shown here is derived from an EMBL/GenBank/DDBJ whole genome shotgun (WGS) entry which is preliminary data.</text>
</comment>
<dbReference type="InterPro" id="IPR011990">
    <property type="entry name" value="TPR-like_helical_dom_sf"/>
</dbReference>
<feature type="coiled-coil region" evidence="2">
    <location>
        <begin position="379"/>
        <end position="412"/>
    </location>
</feature>
<dbReference type="SMART" id="SM00421">
    <property type="entry name" value="HTH_LUXR"/>
    <property type="match status" value="1"/>
</dbReference>
<dbReference type="Gene3D" id="1.10.10.10">
    <property type="entry name" value="Winged helix-like DNA-binding domain superfamily/Winged helix DNA-binding domain"/>
    <property type="match status" value="1"/>
</dbReference>
<sequence length="541" mass="63541">MNKLVIILSTGLFLVSHSIACASIDSLRLQFDEGSLSRIRNVRNSDPDSALGMLSKYYAETMKKKNYPEAVQILMEMAYVYGNQARYREAYDQSWKALLLADRIGNDRLKAEIYMDLGRRYSYFKRREEALDYFNKSLQINRDLVREGKLNKTSLARNFYALVATFRELDEPAQARRYLDSCLVYYKDDVGVINRSFLKFEQAYIESKRQNYQIALNLFREIEPWFLEHYPSYLVLVYTYWGDIFRSMDNYEEGIAYYAKALKFSKEYSSHLDFTPLIHERMANLYLSRKNYKMAYESQTKAKILNEIYFDSRSKINRPLLEIQDAFRIEKERGEQLLKKQRLIELEHQDQVGALQKTLLILSLLFLIIIGVISYGSLRARHKAEKELMQRKRELEKQQDEELIELRNKELTTSALKLIEKDELLANLKKDLSGKEGDVSPRDIKRAIKSISVSNTQNWQEFETRFVSVNTEFYQQLHERFPDLTPGEQKLCALIKLNFSSKEIARLMGISVGSAHTTRYRLRKKLGLSRDENLTEFISGL</sequence>
<dbReference type="Pfam" id="PF13181">
    <property type="entry name" value="TPR_8"/>
    <property type="match status" value="1"/>
</dbReference>
<dbReference type="GO" id="GO:0006355">
    <property type="term" value="P:regulation of DNA-templated transcription"/>
    <property type="evidence" value="ECO:0007669"/>
    <property type="project" value="InterPro"/>
</dbReference>
<keyword evidence="7" id="KW-1185">Reference proteome</keyword>
<feature type="signal peptide" evidence="4">
    <location>
        <begin position="1"/>
        <end position="22"/>
    </location>
</feature>
<dbReference type="SMART" id="SM00028">
    <property type="entry name" value="TPR"/>
    <property type="match status" value="4"/>
</dbReference>
<evidence type="ECO:0000259" key="5">
    <source>
        <dbReference type="SMART" id="SM00421"/>
    </source>
</evidence>
<dbReference type="InterPro" id="IPR000792">
    <property type="entry name" value="Tscrpt_reg_LuxR_C"/>
</dbReference>
<dbReference type="GO" id="GO:0003677">
    <property type="term" value="F:DNA binding"/>
    <property type="evidence" value="ECO:0007669"/>
    <property type="project" value="InterPro"/>
</dbReference>
<keyword evidence="3" id="KW-0472">Membrane</keyword>
<dbReference type="InterPro" id="IPR019734">
    <property type="entry name" value="TPR_rpt"/>
</dbReference>
<protein>
    <recommendedName>
        <fullName evidence="5">HTH luxR-type domain-containing protein</fullName>
    </recommendedName>
</protein>
<dbReference type="Gene3D" id="1.25.40.10">
    <property type="entry name" value="Tetratricopeptide repeat domain"/>
    <property type="match status" value="2"/>
</dbReference>
<keyword evidence="3" id="KW-0812">Transmembrane</keyword>
<evidence type="ECO:0000256" key="3">
    <source>
        <dbReference type="SAM" id="Phobius"/>
    </source>
</evidence>
<dbReference type="SUPFAM" id="SSF48452">
    <property type="entry name" value="TPR-like"/>
    <property type="match status" value="1"/>
</dbReference>
<feature type="transmembrane region" description="Helical" evidence="3">
    <location>
        <begin position="359"/>
        <end position="378"/>
    </location>
</feature>
<proteinExistence type="predicted"/>
<feature type="chain" id="PRO_5035298577" description="HTH luxR-type domain-containing protein" evidence="4">
    <location>
        <begin position="23"/>
        <end position="541"/>
    </location>
</feature>
<dbReference type="EMBL" id="BMXF01000003">
    <property type="protein sequence ID" value="GHB75002.1"/>
    <property type="molecule type" value="Genomic_DNA"/>
</dbReference>
<dbReference type="AlphaFoldDB" id="A0A8J3DC04"/>
<keyword evidence="4" id="KW-0732">Signal</keyword>
<dbReference type="InterPro" id="IPR036388">
    <property type="entry name" value="WH-like_DNA-bd_sf"/>
</dbReference>
<feature type="repeat" description="TPR" evidence="1">
    <location>
        <begin position="235"/>
        <end position="268"/>
    </location>
</feature>
<evidence type="ECO:0000313" key="7">
    <source>
        <dbReference type="Proteomes" id="UP000598271"/>
    </source>
</evidence>
<dbReference type="SUPFAM" id="SSF46894">
    <property type="entry name" value="C-terminal effector domain of the bipartite response regulators"/>
    <property type="match status" value="1"/>
</dbReference>
<reference evidence="6 7" key="1">
    <citation type="journal article" date="2014" name="Int. J. Syst. Evol. Microbiol.">
        <title>Complete genome sequence of Corynebacterium casei LMG S-19264T (=DSM 44701T), isolated from a smear-ripened cheese.</title>
        <authorList>
            <consortium name="US DOE Joint Genome Institute (JGI-PGF)"/>
            <person name="Walter F."/>
            <person name="Albersmeier A."/>
            <person name="Kalinowski J."/>
            <person name="Ruckert C."/>
        </authorList>
    </citation>
    <scope>NUCLEOTIDE SEQUENCE [LARGE SCALE GENOMIC DNA]</scope>
    <source>
        <strain evidence="6 7">KCTC 12866</strain>
    </source>
</reference>
<dbReference type="PROSITE" id="PS50005">
    <property type="entry name" value="TPR"/>
    <property type="match status" value="2"/>
</dbReference>
<evidence type="ECO:0000256" key="1">
    <source>
        <dbReference type="PROSITE-ProRule" id="PRU00339"/>
    </source>
</evidence>
<keyword evidence="2" id="KW-0175">Coiled coil</keyword>
<dbReference type="RefSeq" id="WP_189565436.1">
    <property type="nucleotide sequence ID" value="NZ_BMXF01000003.1"/>
</dbReference>
<accession>A0A8J3DC04</accession>
<dbReference type="InterPro" id="IPR016032">
    <property type="entry name" value="Sig_transdc_resp-reg_C-effctor"/>
</dbReference>
<evidence type="ECO:0000313" key="6">
    <source>
        <dbReference type="EMBL" id="GHB75002.1"/>
    </source>
</evidence>
<name>A0A8J3DC04_9BACT</name>
<gene>
    <name evidence="6" type="ORF">GCM10007390_30890</name>
</gene>
<keyword evidence="1" id="KW-0802">TPR repeat</keyword>
<feature type="domain" description="HTH luxR-type" evidence="5">
    <location>
        <begin position="481"/>
        <end position="538"/>
    </location>
</feature>
<dbReference type="Pfam" id="PF13424">
    <property type="entry name" value="TPR_12"/>
    <property type="match status" value="1"/>
</dbReference>
<evidence type="ECO:0000256" key="2">
    <source>
        <dbReference type="SAM" id="Coils"/>
    </source>
</evidence>